<dbReference type="CDD" id="cd06225">
    <property type="entry name" value="HAMP"/>
    <property type="match status" value="1"/>
</dbReference>
<gene>
    <name evidence="11" type="ORF">CXB77_16555</name>
</gene>
<dbReference type="PROSITE" id="PS50111">
    <property type="entry name" value="CHEMOTAXIS_TRANSDUC_2"/>
    <property type="match status" value="1"/>
</dbReference>
<keyword evidence="2 8" id="KW-0812">Transmembrane</keyword>
<comment type="caution">
    <text evidence="11">The sequence shown here is derived from an EMBL/GenBank/DDBJ whole genome shotgun (WGS) entry which is preliminary data.</text>
</comment>
<evidence type="ECO:0000256" key="1">
    <source>
        <dbReference type="ARBA" id="ARBA00004141"/>
    </source>
</evidence>
<sequence length="550" mass="58985">MKWFHNLAFRYQLILPLALLAVLFALFAWSTWRQVNTLGAEIADLTKTDMPVIVDLLEADRDLYQALVAERTLLFAEANSPLASKLVAQNDENIGQARERTGRAAAKIAASHLAQVEGINSKISAFNDNFRRWETLSRQAVAARNTGNQAAITLTLGQAREAFDQTRDVLDQLEGIVIEIAQTAAERTEAAVSASRMQTLTLLGVGLAVLVLMMLIVPPLIVQPLRQIVLRIQDITEGDGDLTARLPEERTNEIGQLARVFNRFLAHLQESVVQTVQAAEQVDAAAEHLAHIATDSDQAVMQQVDQIQLVATAMHEMTATANEVANNTAQAADSAQAADEGVRSGARVVSEAAAAIQQLADIVEKAVTAIAALESDTTRIGAVLEVIKSIAEQTSLLALNAAIEAARAGESGRGFAVVAAEVRNLASRTQQSTGEIEAMIAALQASTRTVVGVMQHGRGMVDTTLEKSAQASQSLTEITQAVGRINAMTTQIATATDEQIAVTEEISRNTSRIQTLADHASAANRKTAHARADLVSFAQALRHGLAHFKV</sequence>
<organism evidence="11 12">
    <name type="scientific">Chromatium okenii</name>
    <dbReference type="NCBI Taxonomy" id="61644"/>
    <lineage>
        <taxon>Bacteria</taxon>
        <taxon>Pseudomonadati</taxon>
        <taxon>Pseudomonadota</taxon>
        <taxon>Gammaproteobacteria</taxon>
        <taxon>Chromatiales</taxon>
        <taxon>Chromatiaceae</taxon>
        <taxon>Chromatium</taxon>
    </lineage>
</organism>
<keyword evidence="4 8" id="KW-0472">Membrane</keyword>
<feature type="domain" description="HAMP" evidence="10">
    <location>
        <begin position="221"/>
        <end position="273"/>
    </location>
</feature>
<dbReference type="RefSeq" id="WP_105074691.1">
    <property type="nucleotide sequence ID" value="NZ_PPGH01000037.1"/>
</dbReference>
<dbReference type="PANTHER" id="PTHR32089">
    <property type="entry name" value="METHYL-ACCEPTING CHEMOTAXIS PROTEIN MCPB"/>
    <property type="match status" value="1"/>
</dbReference>
<dbReference type="InterPro" id="IPR004089">
    <property type="entry name" value="MCPsignal_dom"/>
</dbReference>
<dbReference type="GO" id="GO:0006935">
    <property type="term" value="P:chemotaxis"/>
    <property type="evidence" value="ECO:0007669"/>
    <property type="project" value="InterPro"/>
</dbReference>
<dbReference type="EMBL" id="PPGH01000037">
    <property type="protein sequence ID" value="PQJ95679.1"/>
    <property type="molecule type" value="Genomic_DNA"/>
</dbReference>
<evidence type="ECO:0000256" key="3">
    <source>
        <dbReference type="ARBA" id="ARBA00022989"/>
    </source>
</evidence>
<dbReference type="GO" id="GO:0007165">
    <property type="term" value="P:signal transduction"/>
    <property type="evidence" value="ECO:0007669"/>
    <property type="project" value="UniProtKB-KW"/>
</dbReference>
<name>A0A2S7XPL4_9GAMM</name>
<dbReference type="CDD" id="cd11386">
    <property type="entry name" value="MCP_signal"/>
    <property type="match status" value="1"/>
</dbReference>
<comment type="subcellular location">
    <subcellularLocation>
        <location evidence="1">Membrane</location>
        <topology evidence="1">Multi-pass membrane protein</topology>
    </subcellularLocation>
</comment>
<keyword evidence="12" id="KW-1185">Reference proteome</keyword>
<dbReference type="GO" id="GO:0004888">
    <property type="term" value="F:transmembrane signaling receptor activity"/>
    <property type="evidence" value="ECO:0007669"/>
    <property type="project" value="InterPro"/>
</dbReference>
<feature type="transmembrane region" description="Helical" evidence="8">
    <location>
        <begin position="200"/>
        <end position="222"/>
    </location>
</feature>
<evidence type="ECO:0000259" key="9">
    <source>
        <dbReference type="PROSITE" id="PS50111"/>
    </source>
</evidence>
<evidence type="ECO:0000256" key="7">
    <source>
        <dbReference type="PROSITE-ProRule" id="PRU00284"/>
    </source>
</evidence>
<dbReference type="Gene3D" id="1.10.287.950">
    <property type="entry name" value="Methyl-accepting chemotaxis protein"/>
    <property type="match status" value="1"/>
</dbReference>
<dbReference type="SMART" id="SM00283">
    <property type="entry name" value="MA"/>
    <property type="match status" value="1"/>
</dbReference>
<dbReference type="PRINTS" id="PR00260">
    <property type="entry name" value="CHEMTRNSDUCR"/>
</dbReference>
<dbReference type="OrthoDB" id="9781845at2"/>
<dbReference type="InterPro" id="IPR004090">
    <property type="entry name" value="Chemotax_Me-accpt_rcpt"/>
</dbReference>
<evidence type="ECO:0000256" key="8">
    <source>
        <dbReference type="SAM" id="Phobius"/>
    </source>
</evidence>
<evidence type="ECO:0000313" key="11">
    <source>
        <dbReference type="EMBL" id="PQJ95679.1"/>
    </source>
</evidence>
<dbReference type="SUPFAM" id="SSF58104">
    <property type="entry name" value="Methyl-accepting chemotaxis protein (MCP) signaling domain"/>
    <property type="match status" value="1"/>
</dbReference>
<dbReference type="Pfam" id="PF00015">
    <property type="entry name" value="MCPsignal"/>
    <property type="match status" value="1"/>
</dbReference>
<evidence type="ECO:0000256" key="6">
    <source>
        <dbReference type="ARBA" id="ARBA00029447"/>
    </source>
</evidence>
<dbReference type="PANTHER" id="PTHR32089:SF119">
    <property type="entry name" value="METHYL-ACCEPTING CHEMOTAXIS PROTEIN CTPL"/>
    <property type="match status" value="1"/>
</dbReference>
<accession>A0A2S7XPL4</accession>
<comment type="similarity">
    <text evidence="6">Belongs to the methyl-accepting chemotaxis (MCP) protein family.</text>
</comment>
<dbReference type="Proteomes" id="UP000239936">
    <property type="component" value="Unassembled WGS sequence"/>
</dbReference>
<dbReference type="GO" id="GO:0016020">
    <property type="term" value="C:membrane"/>
    <property type="evidence" value="ECO:0007669"/>
    <property type="project" value="UniProtKB-SubCell"/>
</dbReference>
<keyword evidence="5 7" id="KW-0807">Transducer</keyword>
<protein>
    <submittedName>
        <fullName evidence="11">Methyl-accepting chemotaxis protein</fullName>
    </submittedName>
</protein>
<evidence type="ECO:0000313" key="12">
    <source>
        <dbReference type="Proteomes" id="UP000239936"/>
    </source>
</evidence>
<evidence type="ECO:0000256" key="2">
    <source>
        <dbReference type="ARBA" id="ARBA00022692"/>
    </source>
</evidence>
<proteinExistence type="inferred from homology"/>
<dbReference type="Pfam" id="PF00672">
    <property type="entry name" value="HAMP"/>
    <property type="match status" value="1"/>
</dbReference>
<dbReference type="AlphaFoldDB" id="A0A2S7XPL4"/>
<evidence type="ECO:0000259" key="10">
    <source>
        <dbReference type="PROSITE" id="PS50885"/>
    </source>
</evidence>
<evidence type="ECO:0000256" key="5">
    <source>
        <dbReference type="ARBA" id="ARBA00023224"/>
    </source>
</evidence>
<dbReference type="SMART" id="SM00304">
    <property type="entry name" value="HAMP"/>
    <property type="match status" value="1"/>
</dbReference>
<evidence type="ECO:0000256" key="4">
    <source>
        <dbReference type="ARBA" id="ARBA00023136"/>
    </source>
</evidence>
<dbReference type="FunFam" id="1.10.287.950:FF:000001">
    <property type="entry name" value="Methyl-accepting chemotaxis sensory transducer"/>
    <property type="match status" value="1"/>
</dbReference>
<dbReference type="PROSITE" id="PS50885">
    <property type="entry name" value="HAMP"/>
    <property type="match status" value="1"/>
</dbReference>
<keyword evidence="3 8" id="KW-1133">Transmembrane helix</keyword>
<reference evidence="11 12" key="1">
    <citation type="submission" date="2018-01" db="EMBL/GenBank/DDBJ databases">
        <title>The complete genome sequence of Chromatium okenii LaCa, a purple sulfur bacterium with a turbulent life.</title>
        <authorList>
            <person name="Luedin S.M."/>
            <person name="Liechti N."/>
            <person name="Storelli N."/>
            <person name="Danza F."/>
            <person name="Wittwer M."/>
            <person name="Pothier J.F."/>
            <person name="Tonolla M.A."/>
        </authorList>
    </citation>
    <scope>NUCLEOTIDE SEQUENCE [LARGE SCALE GENOMIC DNA]</scope>
    <source>
        <strain evidence="11 12">LaCa</strain>
    </source>
</reference>
<dbReference type="InterPro" id="IPR003660">
    <property type="entry name" value="HAMP_dom"/>
</dbReference>
<feature type="domain" description="Methyl-accepting transducer" evidence="9">
    <location>
        <begin position="278"/>
        <end position="514"/>
    </location>
</feature>